<evidence type="ECO:0000313" key="2">
    <source>
        <dbReference type="EMBL" id="AAQ00440.1"/>
    </source>
</evidence>
<dbReference type="AlphaFoldDB" id="Q7VAR1"/>
<gene>
    <name evidence="2" type="ordered locus">Pro_1396</name>
</gene>
<feature type="transmembrane region" description="Helical" evidence="1">
    <location>
        <begin position="41"/>
        <end position="62"/>
    </location>
</feature>
<proteinExistence type="predicted"/>
<reference evidence="2 3" key="1">
    <citation type="journal article" date="2003" name="Proc. Natl. Acad. Sci. U.S.A.">
        <title>Genome sequence of the cyanobacterium Prochlorococcus marinus SS120, a nearly minimal oxyphototrophic genome.</title>
        <authorList>
            <person name="Dufresne A."/>
            <person name="Salanoubat M."/>
            <person name="Partensky F."/>
            <person name="Artiguenave F."/>
            <person name="Axmann I.M."/>
            <person name="Barbe V."/>
            <person name="Duprat S."/>
            <person name="Galperin M.Y."/>
            <person name="Koonin E.V."/>
            <person name="Le Gall F."/>
            <person name="Makarova K.S."/>
            <person name="Ostrowski M."/>
            <person name="Oztas S."/>
            <person name="Robert C."/>
            <person name="Rogozin I.B."/>
            <person name="Scanlan D.J."/>
            <person name="Tandeau de Marsac N."/>
            <person name="Weissenbach J."/>
            <person name="Wincker P."/>
            <person name="Wolf Y.I."/>
            <person name="Hess W.R."/>
        </authorList>
    </citation>
    <scope>NUCLEOTIDE SEQUENCE [LARGE SCALE GENOMIC DNA]</scope>
    <source>
        <strain evidence="3">SARG / CCMP1375 / SS120</strain>
    </source>
</reference>
<dbReference type="EMBL" id="AE017126">
    <property type="protein sequence ID" value="AAQ00440.1"/>
    <property type="molecule type" value="Genomic_DNA"/>
</dbReference>
<accession>Q7VAR1</accession>
<keyword evidence="1" id="KW-0472">Membrane</keyword>
<protein>
    <submittedName>
        <fullName evidence="2">Predicted membrane protein</fullName>
    </submittedName>
</protein>
<dbReference type="Proteomes" id="UP000001420">
    <property type="component" value="Chromosome"/>
</dbReference>
<feature type="transmembrane region" description="Helical" evidence="1">
    <location>
        <begin position="7"/>
        <end position="26"/>
    </location>
</feature>
<dbReference type="STRING" id="167539.Pro_1396"/>
<keyword evidence="1" id="KW-1133">Transmembrane helix</keyword>
<evidence type="ECO:0000256" key="1">
    <source>
        <dbReference type="SAM" id="Phobius"/>
    </source>
</evidence>
<keyword evidence="3" id="KW-1185">Reference proteome</keyword>
<sequence>MSKKDWLSILYVSFAVIIWGTIGSLIDYPLLQNNVYLAGSLGQYSTFIISGILTSVAAIILFKRTFK</sequence>
<evidence type="ECO:0000313" key="3">
    <source>
        <dbReference type="Proteomes" id="UP000001420"/>
    </source>
</evidence>
<dbReference type="EnsemblBacteria" id="AAQ00440">
    <property type="protein sequence ID" value="AAQ00440"/>
    <property type="gene ID" value="Pro_1396"/>
</dbReference>
<name>Q7VAR1_PROMA</name>
<dbReference type="KEGG" id="pma:Pro_1396"/>
<organism evidence="2 3">
    <name type="scientific">Prochlorococcus marinus (strain SARG / CCMP1375 / SS120)</name>
    <dbReference type="NCBI Taxonomy" id="167539"/>
    <lineage>
        <taxon>Bacteria</taxon>
        <taxon>Bacillati</taxon>
        <taxon>Cyanobacteriota</taxon>
        <taxon>Cyanophyceae</taxon>
        <taxon>Synechococcales</taxon>
        <taxon>Prochlorococcaceae</taxon>
        <taxon>Prochlorococcus</taxon>
    </lineage>
</organism>
<keyword evidence="1" id="KW-0812">Transmembrane</keyword>
<dbReference type="OrthoDB" id="541866at2"/>
<dbReference type="eggNOG" id="ENOG502ZJMR">
    <property type="taxonomic scope" value="Bacteria"/>
</dbReference>
<dbReference type="HOGENOM" id="CLU_188501_0_0_3"/>